<name>A0A9P8VUP0_9HYPO</name>
<protein>
    <submittedName>
        <fullName evidence="11">Zinc carboxypeptidase</fullName>
    </submittedName>
</protein>
<dbReference type="InterPro" id="IPR057247">
    <property type="entry name" value="CARBOXYPEPT_ZN_2"/>
</dbReference>
<feature type="domain" description="Peptidase M14" evidence="10">
    <location>
        <begin position="68"/>
        <end position="420"/>
    </location>
</feature>
<gene>
    <name evidence="11" type="ORF">B0T10DRAFT_533204</name>
</gene>
<comment type="cofactor">
    <cofactor evidence="1">
        <name>Zn(2+)</name>
        <dbReference type="ChEBI" id="CHEBI:29105"/>
    </cofactor>
</comment>
<evidence type="ECO:0000313" key="11">
    <source>
        <dbReference type="EMBL" id="KAH6873811.1"/>
    </source>
</evidence>
<evidence type="ECO:0000256" key="3">
    <source>
        <dbReference type="ARBA" id="ARBA00022670"/>
    </source>
</evidence>
<comment type="similarity">
    <text evidence="2 8">Belongs to the peptidase M14 family.</text>
</comment>
<dbReference type="GO" id="GO:0004181">
    <property type="term" value="F:metallocarboxypeptidase activity"/>
    <property type="evidence" value="ECO:0007669"/>
    <property type="project" value="InterPro"/>
</dbReference>
<keyword evidence="9" id="KW-0732">Signal</keyword>
<dbReference type="SMART" id="SM00631">
    <property type="entry name" value="Zn_pept"/>
    <property type="match status" value="1"/>
</dbReference>
<accession>A0A9P8VUP0</accession>
<dbReference type="PROSITE" id="PS00133">
    <property type="entry name" value="CARBOXYPEPT_ZN_2"/>
    <property type="match status" value="1"/>
</dbReference>
<evidence type="ECO:0000256" key="6">
    <source>
        <dbReference type="ARBA" id="ARBA00022833"/>
    </source>
</evidence>
<dbReference type="PANTHER" id="PTHR11705">
    <property type="entry name" value="PROTEASE FAMILY M14 CARBOXYPEPTIDASE A,B"/>
    <property type="match status" value="1"/>
</dbReference>
<keyword evidence="12" id="KW-1185">Reference proteome</keyword>
<keyword evidence="6" id="KW-0862">Zinc</keyword>
<dbReference type="Proteomes" id="UP000777438">
    <property type="component" value="Unassembled WGS sequence"/>
</dbReference>
<evidence type="ECO:0000256" key="8">
    <source>
        <dbReference type="PROSITE-ProRule" id="PRU01379"/>
    </source>
</evidence>
<evidence type="ECO:0000256" key="9">
    <source>
        <dbReference type="SAM" id="SignalP"/>
    </source>
</evidence>
<keyword evidence="5" id="KW-0378">Hydrolase</keyword>
<dbReference type="PROSITE" id="PS51257">
    <property type="entry name" value="PROKAR_LIPOPROTEIN"/>
    <property type="match status" value="1"/>
</dbReference>
<dbReference type="AlphaFoldDB" id="A0A9P8VUP0"/>
<dbReference type="OrthoDB" id="3626597at2759"/>
<dbReference type="EMBL" id="JAGPYM010000044">
    <property type="protein sequence ID" value="KAH6873811.1"/>
    <property type="molecule type" value="Genomic_DNA"/>
</dbReference>
<dbReference type="InterPro" id="IPR000834">
    <property type="entry name" value="Peptidase_M14"/>
</dbReference>
<reference evidence="11 12" key="1">
    <citation type="journal article" date="2021" name="Nat. Commun.">
        <title>Genetic determinants of endophytism in the Arabidopsis root mycobiome.</title>
        <authorList>
            <person name="Mesny F."/>
            <person name="Miyauchi S."/>
            <person name="Thiergart T."/>
            <person name="Pickel B."/>
            <person name="Atanasova L."/>
            <person name="Karlsson M."/>
            <person name="Huettel B."/>
            <person name="Barry K.W."/>
            <person name="Haridas S."/>
            <person name="Chen C."/>
            <person name="Bauer D."/>
            <person name="Andreopoulos W."/>
            <person name="Pangilinan J."/>
            <person name="LaButti K."/>
            <person name="Riley R."/>
            <person name="Lipzen A."/>
            <person name="Clum A."/>
            <person name="Drula E."/>
            <person name="Henrissat B."/>
            <person name="Kohler A."/>
            <person name="Grigoriev I.V."/>
            <person name="Martin F.M."/>
            <person name="Hacquard S."/>
        </authorList>
    </citation>
    <scope>NUCLEOTIDE SEQUENCE [LARGE SCALE GENOMIC DNA]</scope>
    <source>
        <strain evidence="11 12">MPI-CAGE-CH-0241</strain>
    </source>
</reference>
<organism evidence="11 12">
    <name type="scientific">Thelonectria olida</name>
    <dbReference type="NCBI Taxonomy" id="1576542"/>
    <lineage>
        <taxon>Eukaryota</taxon>
        <taxon>Fungi</taxon>
        <taxon>Dikarya</taxon>
        <taxon>Ascomycota</taxon>
        <taxon>Pezizomycotina</taxon>
        <taxon>Sordariomycetes</taxon>
        <taxon>Hypocreomycetidae</taxon>
        <taxon>Hypocreales</taxon>
        <taxon>Nectriaceae</taxon>
        <taxon>Thelonectria</taxon>
    </lineage>
</organism>
<evidence type="ECO:0000256" key="7">
    <source>
        <dbReference type="ARBA" id="ARBA00023049"/>
    </source>
</evidence>
<evidence type="ECO:0000256" key="5">
    <source>
        <dbReference type="ARBA" id="ARBA00022801"/>
    </source>
</evidence>
<feature type="active site" description="Proton donor/acceptor" evidence="8">
    <location>
        <position position="383"/>
    </location>
</feature>
<dbReference type="PANTHER" id="PTHR11705:SF143">
    <property type="entry name" value="SLL0236 PROTEIN"/>
    <property type="match status" value="1"/>
</dbReference>
<keyword evidence="3" id="KW-0645">Protease</keyword>
<keyword evidence="11" id="KW-0121">Carboxypeptidase</keyword>
<evidence type="ECO:0000256" key="2">
    <source>
        <dbReference type="ARBA" id="ARBA00005988"/>
    </source>
</evidence>
<dbReference type="GO" id="GO:0006508">
    <property type="term" value="P:proteolysis"/>
    <property type="evidence" value="ECO:0007669"/>
    <property type="project" value="UniProtKB-KW"/>
</dbReference>
<comment type="caution">
    <text evidence="11">The sequence shown here is derived from an EMBL/GenBank/DDBJ whole genome shotgun (WGS) entry which is preliminary data.</text>
</comment>
<dbReference type="GO" id="GO:0008270">
    <property type="term" value="F:zinc ion binding"/>
    <property type="evidence" value="ECO:0007669"/>
    <property type="project" value="InterPro"/>
</dbReference>
<dbReference type="SUPFAM" id="SSF53187">
    <property type="entry name" value="Zn-dependent exopeptidases"/>
    <property type="match status" value="1"/>
</dbReference>
<keyword evidence="4" id="KW-0479">Metal-binding</keyword>
<evidence type="ECO:0000256" key="1">
    <source>
        <dbReference type="ARBA" id="ARBA00001947"/>
    </source>
</evidence>
<dbReference type="Gene3D" id="3.40.630.10">
    <property type="entry name" value="Zn peptidases"/>
    <property type="match status" value="1"/>
</dbReference>
<dbReference type="PROSITE" id="PS52035">
    <property type="entry name" value="PEPTIDASE_M14"/>
    <property type="match status" value="1"/>
</dbReference>
<proteinExistence type="inferred from homology"/>
<evidence type="ECO:0000256" key="4">
    <source>
        <dbReference type="ARBA" id="ARBA00022723"/>
    </source>
</evidence>
<feature type="signal peptide" evidence="9">
    <location>
        <begin position="1"/>
        <end position="18"/>
    </location>
</feature>
<keyword evidence="7" id="KW-0482">Metalloprotease</keyword>
<sequence length="455" mass="50006">MYLVKLLVLSGVLPLAAACFFPSREEANFTSHHARAVSFPIYSGDRFNGGTVAPRGLGSQPSGTKIDGIMNVEEIRTALDGLVNEFGIESFTSPDQTHDGATMFGGKVGNGLDCDDAYRVFLMAGIHACERGGPDNLIYFISDLLWAQREGTGLTYGRISYTNDDVLTALSTGIVFMPLVNPDGVVWDQSTNTCWRKNRNPAGQVDLNRNFDWLWDFKTTFAPNRPDSVASENPLSDTYHGASPFSEPETRNVKSVMDTFTKLRWFVDLHSYSGLVLWPWGDDTNQGTLDAQNFNNPAFDGKRGVIPDEPGLQYKEYISFPDWDTVIVAATKVAEGMGFAAERHYDARQSTGLYPTSGISTDYAFGRHVVDKTLSKIYGFTIEFGFHGPVAGCGFYPSDEQFHLNVIETGAGFMEFLLTAARQGLGSPRECPSGTSGLLDVLRDSLESTFIMIII</sequence>
<evidence type="ECO:0000259" key="10">
    <source>
        <dbReference type="PROSITE" id="PS52035"/>
    </source>
</evidence>
<dbReference type="Pfam" id="PF00246">
    <property type="entry name" value="Peptidase_M14"/>
    <property type="match status" value="1"/>
</dbReference>
<evidence type="ECO:0000313" key="12">
    <source>
        <dbReference type="Proteomes" id="UP000777438"/>
    </source>
</evidence>
<feature type="chain" id="PRO_5040228040" evidence="9">
    <location>
        <begin position="19"/>
        <end position="455"/>
    </location>
</feature>